<comment type="caution">
    <text evidence="13">The sequence shown here is derived from an EMBL/GenBank/DDBJ whole genome shotgun (WGS) entry which is preliminary data.</text>
</comment>
<dbReference type="InterPro" id="IPR044492">
    <property type="entry name" value="P_typ_ATPase_HD_dom"/>
</dbReference>
<sequence>MAEKEPIQRPAVAANRLSLPPGTEETKLITTVLLVNNIHCASCVAYAKEVLFHIPHILSVDVSILAHEVHVRHGPQVSTNDLVRSLIEAAFEVCHASSRDDSGAEISDMDVSWGASPYIERQLFRAAFHDDPRSQKRRNRAHIENCDACRLEEQRNTQGDEKKVQSRVPQSNAVGEKTRMDVAVSKKRETTIRESWTDRSDIPDLETGLAPTEEEYNASISISGMSCSSCAGSITSAIEELSFVKSVDVTFLTHSASLTILGPRENIDKVLSLIDDLGYEGELQDISLKQSPSVHRNLYTATASIGGMTCGSCVGTITRGVQELPFVTNVVVDLLGSSGKFEFEGLERLDEIKQTVEGLGYEIVVTECVPLKAGETEQGSDGPLKRTAAIHIDGMFCHHCPEKIVNVVEAMENESVSVDEYPSLKKPVITVTYQPQPPSMTVRNIISTIESANDAFKASIYHPPTIEDRSRAMQLHERRRLLIRLLFVFIAAIPTFMIGIVWMSLVPSTNNIRKYFYEPIWAGQVTCLEWALFIITTPVMCFGADVFHVRAFKEIRALWRPGSKVPILRRFYRFGSMNLLISAGTSVAYFASIAMIGVAARTKEHQAHMSSYFDTVVFLTMFILAGRFLEAYSKAKTGDAVASLGKLRPSEALLVVDSPAISADASQGTNVQRVGVDLLEVGDIVNIPHGASPPADGIVINSGSYRFDESSLTGESKPVGKAPGDKVYSGSVNVGQPVYIRVSDIGSTSMLDQIVAVVREGLTKRAPVEGVADIMTSYFVPVITLFAILTFVIWLGLGLSGRLPDDYLDSAQGGWAFWSLKFAIAVFVVACPCGLALAAPTALFVGGGLAAKRGILVRGGGEAFQEASKLEAIVFDKTGTLTEGGTLRVSDHEMLVVDEELQQVAWELARILEESSTHPIARAIADFCAEQSSVSVLSSALTEIPGQGMKGKFSLIVKDVEIEYEAAIGSQRLLDSLVGEGEGDRYFLSNTLTKYQSAAKSTAILSIRKLSDGASSFVPAIVFATSDPIRAEAAGVIASLQSKNIEVFMCSGDNKTTAHAVAATIGIPASNVMANVLPPQKAEYIRQIQENKLHGTTTKKNSNKRRIVAFVGDGTNDSPALTAANVSIAMASGSDVAVNSAGFILLNSDLTTILELCTLSRRVFNRVKWNFGWAAIYNMILVPVAAGVLFPIVMGKKLKEDGTVMNEHWRLDPVWASLAMALSSISVVVSSLALRFEWSRVMQWVVQKVKGMKKGRAGEST</sequence>
<proteinExistence type="inferred from homology"/>
<keyword evidence="6 10" id="KW-0067">ATP-binding</keyword>
<evidence type="ECO:0000256" key="1">
    <source>
        <dbReference type="ARBA" id="ARBA00004141"/>
    </source>
</evidence>
<feature type="region of interest" description="Disordered" evidence="11">
    <location>
        <begin position="155"/>
        <end position="176"/>
    </location>
</feature>
<dbReference type="PANTHER" id="PTHR43520:SF32">
    <property type="entry name" value="COPPER RESISTANCE P-TYPE ATPASE (EUROFUNG)"/>
    <property type="match status" value="1"/>
</dbReference>
<dbReference type="Proteomes" id="UP000182235">
    <property type="component" value="Unassembled WGS sequence"/>
</dbReference>
<dbReference type="PANTHER" id="PTHR43520">
    <property type="entry name" value="ATP7, ISOFORM B"/>
    <property type="match status" value="1"/>
</dbReference>
<evidence type="ECO:0000313" key="14">
    <source>
        <dbReference type="Proteomes" id="UP000182235"/>
    </source>
</evidence>
<feature type="domain" description="HMA" evidence="12">
    <location>
        <begin position="29"/>
        <end position="95"/>
    </location>
</feature>
<keyword evidence="4 10" id="KW-0479">Metal-binding</keyword>
<dbReference type="VEuPathDB" id="FungiDB:AJ78_03125"/>
<feature type="transmembrane region" description="Helical" evidence="10">
    <location>
        <begin position="481"/>
        <end position="502"/>
    </location>
</feature>
<feature type="domain" description="HMA" evidence="12">
    <location>
        <begin position="216"/>
        <end position="282"/>
    </location>
</feature>
<evidence type="ECO:0000256" key="5">
    <source>
        <dbReference type="ARBA" id="ARBA00022741"/>
    </source>
</evidence>
<keyword evidence="9 10" id="KW-0472">Membrane</keyword>
<feature type="transmembrane region" description="Helical" evidence="10">
    <location>
        <begin position="817"/>
        <end position="845"/>
    </location>
</feature>
<dbReference type="GO" id="GO:0005507">
    <property type="term" value="F:copper ion binding"/>
    <property type="evidence" value="ECO:0007669"/>
    <property type="project" value="TreeGrafter"/>
</dbReference>
<protein>
    <recommendedName>
        <fullName evidence="12">HMA domain-containing protein</fullName>
    </recommendedName>
</protein>
<keyword evidence="7" id="KW-1278">Translocase</keyword>
<keyword evidence="8 10" id="KW-1133">Transmembrane helix</keyword>
<feature type="transmembrane region" description="Helical" evidence="10">
    <location>
        <begin position="612"/>
        <end position="629"/>
    </location>
</feature>
<feature type="domain" description="HMA" evidence="12">
    <location>
        <begin position="299"/>
        <end position="364"/>
    </location>
</feature>
<dbReference type="CDD" id="cd00371">
    <property type="entry name" value="HMA"/>
    <property type="match status" value="4"/>
</dbReference>
<dbReference type="OrthoDB" id="432719at2759"/>
<dbReference type="SFLD" id="SFLDF00027">
    <property type="entry name" value="p-type_atpase"/>
    <property type="match status" value="1"/>
</dbReference>
<feature type="transmembrane region" description="Helical" evidence="10">
    <location>
        <begin position="522"/>
        <end position="547"/>
    </location>
</feature>
<feature type="compositionally biased region" description="Basic and acidic residues" evidence="11">
    <location>
        <begin position="155"/>
        <end position="164"/>
    </location>
</feature>
<dbReference type="NCBIfam" id="TIGR01494">
    <property type="entry name" value="ATPase_P-type"/>
    <property type="match status" value="2"/>
</dbReference>
<gene>
    <name evidence="13" type="ORF">AJ78_03125</name>
</gene>
<dbReference type="SUPFAM" id="SSF55008">
    <property type="entry name" value="HMA, heavy metal-associated domain"/>
    <property type="match status" value="3"/>
</dbReference>
<dbReference type="GO" id="GO:0055070">
    <property type="term" value="P:copper ion homeostasis"/>
    <property type="evidence" value="ECO:0007669"/>
    <property type="project" value="TreeGrafter"/>
</dbReference>
<dbReference type="SUPFAM" id="SSF81660">
    <property type="entry name" value="Metal cation-transporting ATPase, ATP-binding domain N"/>
    <property type="match status" value="1"/>
</dbReference>
<dbReference type="Gene3D" id="2.70.150.10">
    <property type="entry name" value="Calcium-transporting ATPase, cytoplasmic transduction domain A"/>
    <property type="match status" value="1"/>
</dbReference>
<dbReference type="InterPro" id="IPR006121">
    <property type="entry name" value="HMA_dom"/>
</dbReference>
<evidence type="ECO:0000256" key="2">
    <source>
        <dbReference type="ARBA" id="ARBA00006024"/>
    </source>
</evidence>
<dbReference type="InterPro" id="IPR027256">
    <property type="entry name" value="P-typ_ATPase_IB"/>
</dbReference>
<keyword evidence="3 10" id="KW-0812">Transmembrane</keyword>
<dbReference type="Pfam" id="PF00702">
    <property type="entry name" value="Hydrolase"/>
    <property type="match status" value="1"/>
</dbReference>
<dbReference type="InterPro" id="IPR036412">
    <property type="entry name" value="HAD-like_sf"/>
</dbReference>
<dbReference type="SFLD" id="SFLDS00003">
    <property type="entry name" value="Haloacid_Dehalogenase"/>
    <property type="match status" value="1"/>
</dbReference>
<evidence type="ECO:0000313" key="13">
    <source>
        <dbReference type="EMBL" id="OJD16746.1"/>
    </source>
</evidence>
<dbReference type="SUPFAM" id="SSF81653">
    <property type="entry name" value="Calcium ATPase, transduction domain A"/>
    <property type="match status" value="1"/>
</dbReference>
<evidence type="ECO:0000256" key="7">
    <source>
        <dbReference type="ARBA" id="ARBA00022967"/>
    </source>
</evidence>
<dbReference type="SUPFAM" id="SSF81665">
    <property type="entry name" value="Calcium ATPase, transmembrane domain M"/>
    <property type="match status" value="1"/>
</dbReference>
<name>A0A1J9PLI8_9EURO</name>
<dbReference type="PROSITE" id="PS50846">
    <property type="entry name" value="HMA_2"/>
    <property type="match status" value="3"/>
</dbReference>
<dbReference type="PROSITE" id="PS01229">
    <property type="entry name" value="COF_2"/>
    <property type="match status" value="1"/>
</dbReference>
<dbReference type="SFLD" id="SFLDG00002">
    <property type="entry name" value="C1.7:_P-type_atpase_like"/>
    <property type="match status" value="1"/>
</dbReference>
<dbReference type="GO" id="GO:0043682">
    <property type="term" value="F:P-type divalent copper transporter activity"/>
    <property type="evidence" value="ECO:0007669"/>
    <property type="project" value="TreeGrafter"/>
</dbReference>
<keyword evidence="14" id="KW-1185">Reference proteome</keyword>
<evidence type="ECO:0000256" key="3">
    <source>
        <dbReference type="ARBA" id="ARBA00022692"/>
    </source>
</evidence>
<comment type="similarity">
    <text evidence="2 10">Belongs to the cation transport ATPase (P-type) (TC 3.A.3) family. Type IB subfamily.</text>
</comment>
<dbReference type="PROSITE" id="PS00154">
    <property type="entry name" value="ATPASE_E1_E2"/>
    <property type="match status" value="1"/>
</dbReference>
<comment type="subcellular location">
    <subcellularLocation>
        <location evidence="1">Membrane</location>
        <topology evidence="1">Multi-pass membrane protein</topology>
    </subcellularLocation>
</comment>
<feature type="transmembrane region" description="Helical" evidence="10">
    <location>
        <begin position="1171"/>
        <end position="1194"/>
    </location>
</feature>
<dbReference type="InterPro" id="IPR008250">
    <property type="entry name" value="ATPase_P-typ_transduc_dom_A_sf"/>
</dbReference>
<dbReference type="PROSITE" id="PS01047">
    <property type="entry name" value="HMA_1"/>
    <property type="match status" value="2"/>
</dbReference>
<dbReference type="Gene3D" id="3.40.1110.10">
    <property type="entry name" value="Calcium-transporting ATPase, cytoplasmic domain N"/>
    <property type="match status" value="1"/>
</dbReference>
<dbReference type="InterPro" id="IPR023299">
    <property type="entry name" value="ATPase_P-typ_cyto_dom_N"/>
</dbReference>
<dbReference type="GO" id="GO:0016020">
    <property type="term" value="C:membrane"/>
    <property type="evidence" value="ECO:0007669"/>
    <property type="project" value="UniProtKB-SubCell"/>
</dbReference>
<dbReference type="GO" id="GO:0016887">
    <property type="term" value="F:ATP hydrolysis activity"/>
    <property type="evidence" value="ECO:0007669"/>
    <property type="project" value="InterPro"/>
</dbReference>
<evidence type="ECO:0000256" key="11">
    <source>
        <dbReference type="SAM" id="MobiDB-lite"/>
    </source>
</evidence>
<dbReference type="Pfam" id="PF00403">
    <property type="entry name" value="HMA"/>
    <property type="match status" value="3"/>
</dbReference>
<evidence type="ECO:0000259" key="12">
    <source>
        <dbReference type="PROSITE" id="PS50846"/>
    </source>
</evidence>
<feature type="transmembrane region" description="Helical" evidence="10">
    <location>
        <begin position="778"/>
        <end position="797"/>
    </location>
</feature>
<dbReference type="NCBIfam" id="TIGR01525">
    <property type="entry name" value="ATPase-IB_hvy"/>
    <property type="match status" value="1"/>
</dbReference>
<dbReference type="InterPro" id="IPR023214">
    <property type="entry name" value="HAD_sf"/>
</dbReference>
<evidence type="ECO:0000256" key="6">
    <source>
        <dbReference type="ARBA" id="ARBA00022840"/>
    </source>
</evidence>
<dbReference type="Gene3D" id="3.40.50.1000">
    <property type="entry name" value="HAD superfamily/HAD-like"/>
    <property type="match status" value="1"/>
</dbReference>
<feature type="transmembrane region" description="Helical" evidence="10">
    <location>
        <begin position="1214"/>
        <end position="1234"/>
    </location>
</feature>
<evidence type="ECO:0000256" key="8">
    <source>
        <dbReference type="ARBA" id="ARBA00022989"/>
    </source>
</evidence>
<dbReference type="InterPro" id="IPR018303">
    <property type="entry name" value="ATPase_P-typ_P_site"/>
</dbReference>
<dbReference type="EMBL" id="LGRN01000094">
    <property type="protein sequence ID" value="OJD16746.1"/>
    <property type="molecule type" value="Genomic_DNA"/>
</dbReference>
<dbReference type="STRING" id="1447872.A0A1J9PLI8"/>
<dbReference type="Gene3D" id="3.30.70.100">
    <property type="match status" value="4"/>
</dbReference>
<evidence type="ECO:0000256" key="4">
    <source>
        <dbReference type="ARBA" id="ARBA00022723"/>
    </source>
</evidence>
<dbReference type="PRINTS" id="PR00119">
    <property type="entry name" value="CATATPASE"/>
</dbReference>
<dbReference type="FunFam" id="2.70.150.10:FF:000068">
    <property type="entry name" value="Copper resistance-associated P-type ATPase"/>
    <property type="match status" value="1"/>
</dbReference>
<reference evidence="13 14" key="1">
    <citation type="submission" date="2015-07" db="EMBL/GenBank/DDBJ databases">
        <title>Emmonsia species relationships and genome sequence.</title>
        <authorList>
            <consortium name="The Broad Institute Genomics Platform"/>
            <person name="Cuomo C.A."/>
            <person name="Munoz J.F."/>
            <person name="Imamovic A."/>
            <person name="Priest M.E."/>
            <person name="Young S."/>
            <person name="Clay O.K."/>
            <person name="McEwen J.G."/>
        </authorList>
    </citation>
    <scope>NUCLEOTIDE SEQUENCE [LARGE SCALE GENOMIC DNA]</scope>
    <source>
        <strain evidence="13 14">UAMH 9510</strain>
    </source>
</reference>
<evidence type="ECO:0000256" key="9">
    <source>
        <dbReference type="ARBA" id="ARBA00023136"/>
    </source>
</evidence>
<feature type="transmembrane region" description="Helical" evidence="10">
    <location>
        <begin position="579"/>
        <end position="600"/>
    </location>
</feature>
<dbReference type="InterPro" id="IPR001757">
    <property type="entry name" value="P_typ_ATPase"/>
</dbReference>
<dbReference type="InterPro" id="IPR023298">
    <property type="entry name" value="ATPase_P-typ_TM_dom_sf"/>
</dbReference>
<dbReference type="InterPro" id="IPR036163">
    <property type="entry name" value="HMA_dom_sf"/>
</dbReference>
<organism evidence="13 14">
    <name type="scientific">Emergomyces pasteurianus Ep9510</name>
    <dbReference type="NCBI Taxonomy" id="1447872"/>
    <lineage>
        <taxon>Eukaryota</taxon>
        <taxon>Fungi</taxon>
        <taxon>Dikarya</taxon>
        <taxon>Ascomycota</taxon>
        <taxon>Pezizomycotina</taxon>
        <taxon>Eurotiomycetes</taxon>
        <taxon>Eurotiomycetidae</taxon>
        <taxon>Onygenales</taxon>
        <taxon>Ajellomycetaceae</taxon>
        <taxon>Emergomyces</taxon>
    </lineage>
</organism>
<accession>A0A1J9PLI8</accession>
<keyword evidence="5 10" id="KW-0547">Nucleotide-binding</keyword>
<dbReference type="InterPro" id="IPR017969">
    <property type="entry name" value="Heavy-metal-associated_CS"/>
</dbReference>
<dbReference type="SUPFAM" id="SSF56784">
    <property type="entry name" value="HAD-like"/>
    <property type="match status" value="1"/>
</dbReference>
<dbReference type="Pfam" id="PF00122">
    <property type="entry name" value="E1-E2_ATPase"/>
    <property type="match status" value="1"/>
</dbReference>
<dbReference type="InterPro" id="IPR059000">
    <property type="entry name" value="ATPase_P-type_domA"/>
</dbReference>
<dbReference type="AlphaFoldDB" id="A0A1J9PLI8"/>
<evidence type="ECO:0000256" key="10">
    <source>
        <dbReference type="RuleBase" id="RU362081"/>
    </source>
</evidence>
<dbReference type="GO" id="GO:0005524">
    <property type="term" value="F:ATP binding"/>
    <property type="evidence" value="ECO:0007669"/>
    <property type="project" value="UniProtKB-UniRule"/>
</dbReference>